<feature type="compositionally biased region" description="Low complexity" evidence="2">
    <location>
        <begin position="200"/>
        <end position="211"/>
    </location>
</feature>
<evidence type="ECO:0000256" key="1">
    <source>
        <dbReference type="SAM" id="Coils"/>
    </source>
</evidence>
<reference evidence="3 4" key="1">
    <citation type="journal article" date="2016" name="Mol. Biol. Evol.">
        <title>Comparative Genomics of Early-Diverging Mushroom-Forming Fungi Provides Insights into the Origins of Lignocellulose Decay Capabilities.</title>
        <authorList>
            <person name="Nagy L.G."/>
            <person name="Riley R."/>
            <person name="Tritt A."/>
            <person name="Adam C."/>
            <person name="Daum C."/>
            <person name="Floudas D."/>
            <person name="Sun H."/>
            <person name="Yadav J.S."/>
            <person name="Pangilinan J."/>
            <person name="Larsson K.H."/>
            <person name="Matsuura K."/>
            <person name="Barry K."/>
            <person name="Labutti K."/>
            <person name="Kuo R."/>
            <person name="Ohm R.A."/>
            <person name="Bhattacharya S.S."/>
            <person name="Shirouzu T."/>
            <person name="Yoshinaga Y."/>
            <person name="Martin F.M."/>
            <person name="Grigoriev I.V."/>
            <person name="Hibbett D.S."/>
        </authorList>
    </citation>
    <scope>NUCLEOTIDE SEQUENCE [LARGE SCALE GENOMIC DNA]</scope>
    <source>
        <strain evidence="3 4">HHB12733</strain>
    </source>
</reference>
<name>A0A165EJ16_9BASI</name>
<evidence type="ECO:0000256" key="2">
    <source>
        <dbReference type="SAM" id="MobiDB-lite"/>
    </source>
</evidence>
<feature type="region of interest" description="Disordered" evidence="2">
    <location>
        <begin position="195"/>
        <end position="219"/>
    </location>
</feature>
<dbReference type="Proteomes" id="UP000076842">
    <property type="component" value="Unassembled WGS sequence"/>
</dbReference>
<sequence>MSGISPPSSPSSFKSAYSALPDAPDKLYNSPNNGKKVVADVPSTSRKSCEGSTFSPMPPEIAQGKKWQVYALEERAEGSGSGLGSAGGEEEAALMKALLVARICKVEMQIGAPALVNGLPLLGVLQREGIAVLLTCCQDTSERPKVHLARPVDRADFDEIAVAMKPAVDNAAIPTAPPPASILAAVTLAAPGTPGPPAPALAAPGNPAPGTSDSDETGLPSLADLAEYRNYDGDFAQLTDGEFERELELAKKPAMMYGMVKHKQDLETEKERAMADVRMKREARWNANWDEQAAIGKEKAEQLAKEKLADQDALEGKDKKKHDFKKLFGKVGTKIAKVGLKIGEGLMEHAIEGAIEGGAGF</sequence>
<dbReference type="AlphaFoldDB" id="A0A165EJ16"/>
<proteinExistence type="predicted"/>
<evidence type="ECO:0000313" key="3">
    <source>
        <dbReference type="EMBL" id="KZT54969.1"/>
    </source>
</evidence>
<evidence type="ECO:0000313" key="4">
    <source>
        <dbReference type="Proteomes" id="UP000076842"/>
    </source>
</evidence>
<dbReference type="EMBL" id="KV424003">
    <property type="protein sequence ID" value="KZT54969.1"/>
    <property type="molecule type" value="Genomic_DNA"/>
</dbReference>
<dbReference type="InParanoid" id="A0A165EJ16"/>
<gene>
    <name evidence="3" type="ORF">CALCODRAFT_510394</name>
</gene>
<organism evidence="3 4">
    <name type="scientific">Calocera cornea HHB12733</name>
    <dbReference type="NCBI Taxonomy" id="1353952"/>
    <lineage>
        <taxon>Eukaryota</taxon>
        <taxon>Fungi</taxon>
        <taxon>Dikarya</taxon>
        <taxon>Basidiomycota</taxon>
        <taxon>Agaricomycotina</taxon>
        <taxon>Dacrymycetes</taxon>
        <taxon>Dacrymycetales</taxon>
        <taxon>Dacrymycetaceae</taxon>
        <taxon>Calocera</taxon>
    </lineage>
</organism>
<feature type="coiled-coil region" evidence="1">
    <location>
        <begin position="263"/>
        <end position="317"/>
    </location>
</feature>
<keyword evidence="4" id="KW-1185">Reference proteome</keyword>
<keyword evidence="1" id="KW-0175">Coiled coil</keyword>
<feature type="compositionally biased region" description="Polar residues" evidence="2">
    <location>
        <begin position="42"/>
        <end position="55"/>
    </location>
</feature>
<accession>A0A165EJ16</accession>
<protein>
    <submittedName>
        <fullName evidence="3">Uncharacterized protein</fullName>
    </submittedName>
</protein>
<feature type="region of interest" description="Disordered" evidence="2">
    <location>
        <begin position="24"/>
        <end position="57"/>
    </location>
</feature>